<feature type="region of interest" description="Disordered" evidence="1">
    <location>
        <begin position="68"/>
        <end position="106"/>
    </location>
</feature>
<reference evidence="2" key="2">
    <citation type="submission" date="2015-03" db="UniProtKB">
        <authorList>
            <consortium name="EnsemblPlants"/>
        </authorList>
    </citation>
    <scope>IDENTIFICATION</scope>
</reference>
<accession>A0A0D3EV29</accession>
<dbReference type="eggNOG" id="ENOG502R5SC">
    <property type="taxonomic scope" value="Eukaryota"/>
</dbReference>
<organism evidence="2">
    <name type="scientific">Oryza barthii</name>
    <dbReference type="NCBI Taxonomy" id="65489"/>
    <lineage>
        <taxon>Eukaryota</taxon>
        <taxon>Viridiplantae</taxon>
        <taxon>Streptophyta</taxon>
        <taxon>Embryophyta</taxon>
        <taxon>Tracheophyta</taxon>
        <taxon>Spermatophyta</taxon>
        <taxon>Magnoliopsida</taxon>
        <taxon>Liliopsida</taxon>
        <taxon>Poales</taxon>
        <taxon>Poaceae</taxon>
        <taxon>BOP clade</taxon>
        <taxon>Oryzoideae</taxon>
        <taxon>Oryzeae</taxon>
        <taxon>Oryzinae</taxon>
        <taxon>Oryza</taxon>
    </lineage>
</organism>
<dbReference type="AlphaFoldDB" id="A0A0D3EV29"/>
<feature type="compositionally biased region" description="Low complexity" evidence="1">
    <location>
        <begin position="150"/>
        <end position="171"/>
    </location>
</feature>
<dbReference type="HOGENOM" id="CLU_103520_0_0_1"/>
<proteinExistence type="predicted"/>
<evidence type="ECO:0000256" key="1">
    <source>
        <dbReference type="SAM" id="MobiDB-lite"/>
    </source>
</evidence>
<feature type="region of interest" description="Disordered" evidence="1">
    <location>
        <begin position="143"/>
        <end position="171"/>
    </location>
</feature>
<name>A0A0D3EV29_9ORYZ</name>
<dbReference type="Gramene" id="OBART01G33930.1">
    <property type="protein sequence ID" value="OBART01G33930.1"/>
    <property type="gene ID" value="OBART01G33930"/>
</dbReference>
<evidence type="ECO:0000313" key="2">
    <source>
        <dbReference type="EnsemblPlants" id="OBART01G33930.1"/>
    </source>
</evidence>
<sequence length="234" mass="24750">MASANRRAHMSSLRLLPEKPTRSALSSTPQRRAGNGGGEAGADGVKCTALCLYLPRLLKKKRAAVQPATMSAAPTSAQKAKAKAKKEVPSAPRVSSRWPSSLPRAVSAGAAGRTSSALSQLREASASASASFSFSHWSRSQASRVRPHGAAPGPFSFPSSPASASSGTSTPKLAHGGILTELLGLLYSSSHEGLHYLQRYLQLYPPKDAITIRRKNILYYRRYASTGSSKSSRS</sequence>
<dbReference type="Proteomes" id="UP000026960">
    <property type="component" value="Chromosome 1"/>
</dbReference>
<feature type="region of interest" description="Disordered" evidence="1">
    <location>
        <begin position="1"/>
        <end position="43"/>
    </location>
</feature>
<keyword evidence="3" id="KW-1185">Reference proteome</keyword>
<evidence type="ECO:0000313" key="3">
    <source>
        <dbReference type="Proteomes" id="UP000026960"/>
    </source>
</evidence>
<dbReference type="EnsemblPlants" id="OBART01G33930.1">
    <property type="protein sequence ID" value="OBART01G33930.1"/>
    <property type="gene ID" value="OBART01G33930"/>
</dbReference>
<protein>
    <submittedName>
        <fullName evidence="2">Uncharacterized protein</fullName>
    </submittedName>
</protein>
<reference evidence="2" key="1">
    <citation type="journal article" date="2009" name="Rice">
        <title>De Novo Next Generation Sequencing of Plant Genomes.</title>
        <authorList>
            <person name="Rounsley S."/>
            <person name="Marri P.R."/>
            <person name="Yu Y."/>
            <person name="He R."/>
            <person name="Sisneros N."/>
            <person name="Goicoechea J.L."/>
            <person name="Lee S.J."/>
            <person name="Angelova A."/>
            <person name="Kudrna D."/>
            <person name="Luo M."/>
            <person name="Affourtit J."/>
            <person name="Desany B."/>
            <person name="Knight J."/>
            <person name="Niazi F."/>
            <person name="Egholm M."/>
            <person name="Wing R.A."/>
        </authorList>
    </citation>
    <scope>NUCLEOTIDE SEQUENCE [LARGE SCALE GENOMIC DNA]</scope>
    <source>
        <strain evidence="2">cv. IRGC 105608</strain>
    </source>
</reference>
<dbReference type="PaxDb" id="65489-OBART01G33930.1"/>